<evidence type="ECO:0000256" key="5">
    <source>
        <dbReference type="SAM" id="Phobius"/>
    </source>
</evidence>
<keyword evidence="4 5" id="KW-0472">Membrane</keyword>
<gene>
    <name evidence="7" type="primary">txxe 889-wsfB</name>
    <name evidence="7" type="ORF">TXXE_09370</name>
</gene>
<organism evidence="7 8">
    <name type="scientific">Thermobacillus xylanilyticus</name>
    <dbReference type="NCBI Taxonomy" id="76633"/>
    <lineage>
        <taxon>Bacteria</taxon>
        <taxon>Bacillati</taxon>
        <taxon>Bacillota</taxon>
        <taxon>Bacilli</taxon>
        <taxon>Bacillales</taxon>
        <taxon>Paenibacillaceae</taxon>
        <taxon>Thermobacillus</taxon>
    </lineage>
</organism>
<evidence type="ECO:0000313" key="7">
    <source>
        <dbReference type="EMBL" id="CAG5085941.1"/>
    </source>
</evidence>
<feature type="transmembrane region" description="Helical" evidence="5">
    <location>
        <begin position="472"/>
        <end position="490"/>
    </location>
</feature>
<name>A0ABN7RTS1_THEXY</name>
<keyword evidence="8" id="KW-1185">Reference proteome</keyword>
<dbReference type="InterPro" id="IPR011990">
    <property type="entry name" value="TPR-like_helical_dom_sf"/>
</dbReference>
<dbReference type="Gene3D" id="1.25.40.10">
    <property type="entry name" value="Tetratricopeptide repeat domain"/>
    <property type="match status" value="1"/>
</dbReference>
<feature type="transmembrane region" description="Helical" evidence="5">
    <location>
        <begin position="7"/>
        <end position="31"/>
    </location>
</feature>
<evidence type="ECO:0000313" key="8">
    <source>
        <dbReference type="Proteomes" id="UP000681526"/>
    </source>
</evidence>
<feature type="transmembrane region" description="Helical" evidence="5">
    <location>
        <begin position="435"/>
        <end position="452"/>
    </location>
</feature>
<feature type="transmembrane region" description="Helical" evidence="5">
    <location>
        <begin position="43"/>
        <end position="63"/>
    </location>
</feature>
<feature type="domain" description="O-antigen ligase-related" evidence="6">
    <location>
        <begin position="240"/>
        <end position="388"/>
    </location>
</feature>
<accession>A0ABN7RTS1</accession>
<dbReference type="PANTHER" id="PTHR37422">
    <property type="entry name" value="TEICHURONIC ACID BIOSYNTHESIS PROTEIN TUAE"/>
    <property type="match status" value="1"/>
</dbReference>
<dbReference type="Proteomes" id="UP000681526">
    <property type="component" value="Unassembled WGS sequence"/>
</dbReference>
<keyword evidence="2 5" id="KW-0812">Transmembrane</keyword>
<keyword evidence="3 5" id="KW-1133">Transmembrane helix</keyword>
<reference evidence="7 8" key="1">
    <citation type="submission" date="2021-04" db="EMBL/GenBank/DDBJ databases">
        <authorList>
            <person name="Rakotoarivonina H."/>
        </authorList>
    </citation>
    <scope>NUCLEOTIDE SEQUENCE [LARGE SCALE GENOMIC DNA]</scope>
    <source>
        <strain evidence="7 8">XE</strain>
    </source>
</reference>
<protein>
    <submittedName>
        <fullName evidence="7">O-antigen polymerase, WsfB</fullName>
    </submittedName>
</protein>
<dbReference type="InterPro" id="IPR051533">
    <property type="entry name" value="WaaL-like"/>
</dbReference>
<dbReference type="Pfam" id="PF04932">
    <property type="entry name" value="Wzy_C"/>
    <property type="match status" value="1"/>
</dbReference>
<feature type="transmembrane region" description="Helical" evidence="5">
    <location>
        <begin position="412"/>
        <end position="429"/>
    </location>
</feature>
<feature type="transmembrane region" description="Helical" evidence="5">
    <location>
        <begin position="380"/>
        <end position="400"/>
    </location>
</feature>
<dbReference type="SUPFAM" id="SSF48452">
    <property type="entry name" value="TPR-like"/>
    <property type="match status" value="1"/>
</dbReference>
<dbReference type="PANTHER" id="PTHR37422:SF13">
    <property type="entry name" value="LIPOPOLYSACCHARIDE BIOSYNTHESIS PROTEIN PA4999-RELATED"/>
    <property type="match status" value="1"/>
</dbReference>
<evidence type="ECO:0000256" key="1">
    <source>
        <dbReference type="ARBA" id="ARBA00004141"/>
    </source>
</evidence>
<feature type="transmembrane region" description="Helical" evidence="5">
    <location>
        <begin position="236"/>
        <end position="256"/>
    </location>
</feature>
<evidence type="ECO:0000256" key="4">
    <source>
        <dbReference type="ARBA" id="ARBA00023136"/>
    </source>
</evidence>
<feature type="transmembrane region" description="Helical" evidence="5">
    <location>
        <begin position="164"/>
        <end position="181"/>
    </location>
</feature>
<feature type="transmembrane region" description="Helical" evidence="5">
    <location>
        <begin position="75"/>
        <end position="96"/>
    </location>
</feature>
<evidence type="ECO:0000256" key="2">
    <source>
        <dbReference type="ARBA" id="ARBA00022692"/>
    </source>
</evidence>
<evidence type="ECO:0000259" key="6">
    <source>
        <dbReference type="Pfam" id="PF04932"/>
    </source>
</evidence>
<feature type="transmembrane region" description="Helical" evidence="5">
    <location>
        <begin position="116"/>
        <end position="134"/>
    </location>
</feature>
<evidence type="ECO:0000256" key="3">
    <source>
        <dbReference type="ARBA" id="ARBA00022989"/>
    </source>
</evidence>
<comment type="subcellular location">
    <subcellularLocation>
        <location evidence="1">Membrane</location>
        <topology evidence="1">Multi-pass membrane protein</topology>
    </subcellularLocation>
</comment>
<dbReference type="EMBL" id="CAJRAY010000042">
    <property type="protein sequence ID" value="CAG5085941.1"/>
    <property type="molecule type" value="Genomic_DNA"/>
</dbReference>
<proteinExistence type="predicted"/>
<dbReference type="InterPro" id="IPR007016">
    <property type="entry name" value="O-antigen_ligase-rel_domated"/>
</dbReference>
<feature type="transmembrane region" description="Helical" evidence="5">
    <location>
        <begin position="188"/>
        <end position="207"/>
    </location>
</feature>
<sequence length="746" mass="84524">MIARLYFVWKVDQISAIYSVGILLIPLIYWISTFQAASYHNAVLMVLVTSLLACLFIMGLYLGTTPRSLDVLQTILLLSGYAVILYGTGVVLGLAYTKDAIWFTSGTYRLTSVFQYSNTYAGFLLAFLMGAMFTTVNAKRTWIALMNAAMLTPIWMSLMLTYSRGALIFIPLLVLVILFFLRLDRQIAFVIAFIGSALVTVFTLSPITERYIQIAQIVMPKRDGEPANLLSIQNSLVWQTALILLIGSLVTTLLIWGIRTRYSWLEKKLSALSGRKFASFIVPVGLGGAGILGLLLLLGTGIASSILPSSIAERLQNINFQQHSVLERKTFYVDALKLTSDYPLFGSGGGGWSALYEKYQNNPYVSRQTHSFFAQTLVEIGWVGFSILLLILCVIFFQYLKQYWRERQQQPSHFIFFILAFTLLAHSLIDFDMSYVYIAGLVFFSLGVLVAVYDKKISLTLLKSKVASRWRFLYHGALAVVTLVLIVQAYQEYVGSQYFKSAINKAINEKPPLDELLVTLDQAISYSPKHPAYLVTKIDWLGQAYHQTGDRSYALQAKELIEQIKSTEPYDRQIILSEYRNHKDLGEYNESIEALEEGISKFQWDIKFYEAAIMEYAVNGNSVKDTDPAKAQTYWNRGMELYEEVLHRKQLLMLLPEEQLQGRDFDVTPFIRQAVGQILFGQGRYEDAVSMLKPMVENDLSDVYNRIGVRYYLAALYMLGQSDADLLNRLVEAGPNEKMYLDSLLQ</sequence>
<feature type="transmembrane region" description="Helical" evidence="5">
    <location>
        <begin position="277"/>
        <end position="298"/>
    </location>
</feature>
<comment type="caution">
    <text evidence="7">The sequence shown here is derived from an EMBL/GenBank/DDBJ whole genome shotgun (WGS) entry which is preliminary data.</text>
</comment>